<evidence type="ECO:0000256" key="2">
    <source>
        <dbReference type="SAM" id="MobiDB-lite"/>
    </source>
</evidence>
<proteinExistence type="inferred from homology"/>
<accession>A0A8T2UMF9</accession>
<comment type="caution">
    <text evidence="3">The sequence shown here is derived from an EMBL/GenBank/DDBJ whole genome shotgun (WGS) entry which is preliminary data.</text>
</comment>
<dbReference type="AlphaFoldDB" id="A0A8T2UMF9"/>
<dbReference type="Proteomes" id="UP000825935">
    <property type="component" value="Chromosome 6"/>
</dbReference>
<dbReference type="EMBL" id="CM035411">
    <property type="protein sequence ID" value="KAH7435909.1"/>
    <property type="molecule type" value="Genomic_DNA"/>
</dbReference>
<organism evidence="3 4">
    <name type="scientific">Ceratopteris richardii</name>
    <name type="common">Triangle waterfern</name>
    <dbReference type="NCBI Taxonomy" id="49495"/>
    <lineage>
        <taxon>Eukaryota</taxon>
        <taxon>Viridiplantae</taxon>
        <taxon>Streptophyta</taxon>
        <taxon>Embryophyta</taxon>
        <taxon>Tracheophyta</taxon>
        <taxon>Polypodiopsida</taxon>
        <taxon>Polypodiidae</taxon>
        <taxon>Polypodiales</taxon>
        <taxon>Pteridineae</taxon>
        <taxon>Pteridaceae</taxon>
        <taxon>Parkerioideae</taxon>
        <taxon>Ceratopteris</taxon>
    </lineage>
</organism>
<evidence type="ECO:0000256" key="1">
    <source>
        <dbReference type="ARBA" id="ARBA00008738"/>
    </source>
</evidence>
<evidence type="ECO:0000313" key="3">
    <source>
        <dbReference type="EMBL" id="KAH7435908.1"/>
    </source>
</evidence>
<feature type="region of interest" description="Disordered" evidence="2">
    <location>
        <begin position="127"/>
        <end position="147"/>
    </location>
</feature>
<dbReference type="PANTHER" id="PTHR31516">
    <property type="entry name" value="STABILIZER OF AXONEMAL MICROTUBULES 2"/>
    <property type="match status" value="1"/>
</dbReference>
<dbReference type="OMA" id="CGDHMCY"/>
<name>A0A8T2UMF9_CERRI</name>
<gene>
    <name evidence="3" type="ORF">KP509_06G083600</name>
</gene>
<dbReference type="EMBL" id="CM035411">
    <property type="protein sequence ID" value="KAH7435906.1"/>
    <property type="molecule type" value="Genomic_DNA"/>
</dbReference>
<dbReference type="OrthoDB" id="1932700at2759"/>
<comment type="similarity">
    <text evidence="1">Belongs to the FAM154 family.</text>
</comment>
<dbReference type="GO" id="GO:0008017">
    <property type="term" value="F:microtubule binding"/>
    <property type="evidence" value="ECO:0007669"/>
    <property type="project" value="InterPro"/>
</dbReference>
<protein>
    <submittedName>
        <fullName evidence="3">Uncharacterized protein</fullName>
    </submittedName>
</protein>
<dbReference type="GO" id="GO:0005856">
    <property type="term" value="C:cytoskeleton"/>
    <property type="evidence" value="ECO:0007669"/>
    <property type="project" value="TreeGrafter"/>
</dbReference>
<keyword evidence="4" id="KW-1185">Reference proteome</keyword>
<evidence type="ECO:0000313" key="4">
    <source>
        <dbReference type="Proteomes" id="UP000825935"/>
    </source>
</evidence>
<reference evidence="3" key="1">
    <citation type="submission" date="2021-08" db="EMBL/GenBank/DDBJ databases">
        <title>WGS assembly of Ceratopteris richardii.</title>
        <authorList>
            <person name="Marchant D.B."/>
            <person name="Chen G."/>
            <person name="Jenkins J."/>
            <person name="Shu S."/>
            <person name="Leebens-Mack J."/>
            <person name="Grimwood J."/>
            <person name="Schmutz J."/>
            <person name="Soltis P."/>
            <person name="Soltis D."/>
            <person name="Chen Z.-H."/>
        </authorList>
    </citation>
    <scope>NUCLEOTIDE SEQUENCE</scope>
    <source>
        <strain evidence="3">Whitten #5841</strain>
        <tissue evidence="3">Leaf</tissue>
    </source>
</reference>
<dbReference type="EMBL" id="CM035411">
    <property type="protein sequence ID" value="KAH7435907.1"/>
    <property type="molecule type" value="Genomic_DNA"/>
</dbReference>
<dbReference type="PANTHER" id="PTHR31516:SF17">
    <property type="entry name" value="STABILIZER OF AXONEMAL MICROTUBULES 2"/>
    <property type="match status" value="1"/>
</dbReference>
<dbReference type="InterPro" id="IPR033336">
    <property type="entry name" value="SAXO1/2"/>
</dbReference>
<sequence>MGHEESDPCKLEGKECMCHVCKCGMHTCSTMRPSSNSHYPKDLGSEYSGRYVKWPKTLKVKPKQHSLNEDSPPFVGVTTHKVDYATKKIPPRVPVKVGGERTLDQCIPEGNYKSVTTEYGRNYKKKPFPLRSHAKQPSTNFADDAKFDDTTTHHTDYKAWPIRPRVHAEPPSTCLDSDAKLDDKTTYNLSYWDKSRVLPRPVPPKKQNTLSSDAAFYDETTHHHDFGPKPLPKRSIPVKHDTDNVGDPNHHAFDDETTYHQSFKKWPFHPHCPGGPVKCNLSPPADAKFCDDTNYKHDYKAKKLPQRCPILFRARPQKFDGDHYIYDK</sequence>
<dbReference type="EMBL" id="CM035411">
    <property type="protein sequence ID" value="KAH7435908.1"/>
    <property type="molecule type" value="Genomic_DNA"/>
</dbReference>